<keyword evidence="1" id="KW-1133">Transmembrane helix</keyword>
<feature type="transmembrane region" description="Helical" evidence="1">
    <location>
        <begin position="48"/>
        <end position="69"/>
    </location>
</feature>
<dbReference type="EMBL" id="CP001688">
    <property type="protein sequence ID" value="ACV48847.1"/>
    <property type="molecule type" value="Genomic_DNA"/>
</dbReference>
<gene>
    <name evidence="2" type="ordered locus">Hmuk_2741</name>
</gene>
<reference evidence="2 3" key="1">
    <citation type="journal article" date="2009" name="Stand. Genomic Sci.">
        <title>Complete genome sequence of Halomicrobium mukohataei type strain (arg-2).</title>
        <authorList>
            <person name="Tindall B.J."/>
            <person name="Schneider S."/>
            <person name="Lapidus A."/>
            <person name="Copeland A."/>
            <person name="Glavina Del Rio T."/>
            <person name="Nolan M."/>
            <person name="Lucas S."/>
            <person name="Chen F."/>
            <person name="Tice H."/>
            <person name="Cheng J.F."/>
            <person name="Saunders E."/>
            <person name="Bruce D."/>
            <person name="Goodwin L."/>
            <person name="Pitluck S."/>
            <person name="Mikhailova N."/>
            <person name="Pati A."/>
            <person name="Ivanova N."/>
            <person name="Mavrommatis K."/>
            <person name="Chen A."/>
            <person name="Palaniappan K."/>
            <person name="Chain P."/>
            <person name="Land M."/>
            <person name="Hauser L."/>
            <person name="Chang Y.J."/>
            <person name="Jeffries C.D."/>
            <person name="Brettin T."/>
            <person name="Han C."/>
            <person name="Rohde M."/>
            <person name="Goker M."/>
            <person name="Bristow J."/>
            <person name="Eisen J.A."/>
            <person name="Markowitz V."/>
            <person name="Hugenholtz P."/>
            <person name="Klenk H.P."/>
            <person name="Kyrpides N.C."/>
            <person name="Detter J.C."/>
        </authorList>
    </citation>
    <scope>NUCLEOTIDE SEQUENCE [LARGE SCALE GENOMIC DNA]</scope>
    <source>
        <strain evidence="3">ATCC 700874 / DSM 12286 / JCM 9738 / NCIMB 13541</strain>
    </source>
</reference>
<dbReference type="eggNOG" id="arCOG08918">
    <property type="taxonomic scope" value="Archaea"/>
</dbReference>
<keyword evidence="1" id="KW-0812">Transmembrane</keyword>
<sequence>MRRRDEPTKPHDCGRFDAGGPMLTFIYSYSPIAERGTMESQLYRGFVFALYQFSLLLGIVLLPIALLFGRMGLSLPIHRVVLRLEGAYAGATPS</sequence>
<evidence type="ECO:0000313" key="3">
    <source>
        <dbReference type="Proteomes" id="UP000001746"/>
    </source>
</evidence>
<dbReference type="STRING" id="485914.Hmuk_2741"/>
<name>C7P055_HALMD</name>
<accession>C7P055</accession>
<proteinExistence type="predicted"/>
<dbReference type="AlphaFoldDB" id="C7P055"/>
<evidence type="ECO:0000256" key="1">
    <source>
        <dbReference type="SAM" id="Phobius"/>
    </source>
</evidence>
<organism evidence="2 3">
    <name type="scientific">Halomicrobium mukohataei (strain ATCC 700874 / DSM 12286 / JCM 9738 / NCIMB 13541)</name>
    <name type="common">Haloarcula mukohataei</name>
    <dbReference type="NCBI Taxonomy" id="485914"/>
    <lineage>
        <taxon>Archaea</taxon>
        <taxon>Methanobacteriati</taxon>
        <taxon>Methanobacteriota</taxon>
        <taxon>Stenosarchaea group</taxon>
        <taxon>Halobacteria</taxon>
        <taxon>Halobacteriales</taxon>
        <taxon>Haloarculaceae</taxon>
        <taxon>Halomicrobium</taxon>
    </lineage>
</organism>
<keyword evidence="3" id="KW-1185">Reference proteome</keyword>
<dbReference type="Proteomes" id="UP000001746">
    <property type="component" value="Chromosome"/>
</dbReference>
<protein>
    <submittedName>
        <fullName evidence="2">Uncharacterized protein</fullName>
    </submittedName>
</protein>
<keyword evidence="1" id="KW-0472">Membrane</keyword>
<dbReference type="KEGG" id="hmu:Hmuk_2741"/>
<dbReference type="HOGENOM" id="CLU_2379312_0_0_2"/>
<evidence type="ECO:0000313" key="2">
    <source>
        <dbReference type="EMBL" id="ACV48847.1"/>
    </source>
</evidence>